<feature type="compositionally biased region" description="Polar residues" evidence="1">
    <location>
        <begin position="211"/>
        <end position="220"/>
    </location>
</feature>
<dbReference type="OrthoDB" id="5404564at2759"/>
<feature type="region of interest" description="Disordered" evidence="1">
    <location>
        <begin position="295"/>
        <end position="367"/>
    </location>
</feature>
<name>A0A9P4R4R1_9PLEO</name>
<dbReference type="PANTHER" id="PTHR38886">
    <property type="entry name" value="SESA DOMAIN-CONTAINING PROTEIN"/>
    <property type="match status" value="1"/>
</dbReference>
<feature type="compositionally biased region" description="Polar residues" evidence="1">
    <location>
        <begin position="238"/>
        <end position="265"/>
    </location>
</feature>
<accession>A0A9P4R4R1</accession>
<feature type="compositionally biased region" description="Low complexity" evidence="1">
    <location>
        <begin position="266"/>
        <end position="282"/>
    </location>
</feature>
<dbReference type="AlphaFoldDB" id="A0A9P4R4R1"/>
<reference evidence="2" key="1">
    <citation type="journal article" date="2020" name="Stud. Mycol.">
        <title>101 Dothideomycetes genomes: a test case for predicting lifestyles and emergence of pathogens.</title>
        <authorList>
            <person name="Haridas S."/>
            <person name="Albert R."/>
            <person name="Binder M."/>
            <person name="Bloem J."/>
            <person name="Labutti K."/>
            <person name="Salamov A."/>
            <person name="Andreopoulos B."/>
            <person name="Baker S."/>
            <person name="Barry K."/>
            <person name="Bills G."/>
            <person name="Bluhm B."/>
            <person name="Cannon C."/>
            <person name="Castanera R."/>
            <person name="Culley D."/>
            <person name="Daum C."/>
            <person name="Ezra D."/>
            <person name="Gonzalez J."/>
            <person name="Henrissat B."/>
            <person name="Kuo A."/>
            <person name="Liang C."/>
            <person name="Lipzen A."/>
            <person name="Lutzoni F."/>
            <person name="Magnuson J."/>
            <person name="Mondo S."/>
            <person name="Nolan M."/>
            <person name="Ohm R."/>
            <person name="Pangilinan J."/>
            <person name="Park H.-J."/>
            <person name="Ramirez L."/>
            <person name="Alfaro M."/>
            <person name="Sun H."/>
            <person name="Tritt A."/>
            <person name="Yoshinaga Y."/>
            <person name="Zwiers L.-H."/>
            <person name="Turgeon B."/>
            <person name="Goodwin S."/>
            <person name="Spatafora J."/>
            <person name="Crous P."/>
            <person name="Grigoriev I."/>
        </authorList>
    </citation>
    <scope>NUCLEOTIDE SEQUENCE</scope>
    <source>
        <strain evidence="2">CBS 125425</strain>
    </source>
</reference>
<evidence type="ECO:0000313" key="3">
    <source>
        <dbReference type="Proteomes" id="UP000799444"/>
    </source>
</evidence>
<keyword evidence="3" id="KW-1185">Reference proteome</keyword>
<organism evidence="2 3">
    <name type="scientific">Polyplosphaeria fusca</name>
    <dbReference type="NCBI Taxonomy" id="682080"/>
    <lineage>
        <taxon>Eukaryota</taxon>
        <taxon>Fungi</taxon>
        <taxon>Dikarya</taxon>
        <taxon>Ascomycota</taxon>
        <taxon>Pezizomycotina</taxon>
        <taxon>Dothideomycetes</taxon>
        <taxon>Pleosporomycetidae</taxon>
        <taxon>Pleosporales</taxon>
        <taxon>Tetraplosphaeriaceae</taxon>
        <taxon>Polyplosphaeria</taxon>
    </lineage>
</organism>
<evidence type="ECO:0000313" key="2">
    <source>
        <dbReference type="EMBL" id="KAF2736975.1"/>
    </source>
</evidence>
<evidence type="ECO:0000256" key="1">
    <source>
        <dbReference type="SAM" id="MobiDB-lite"/>
    </source>
</evidence>
<gene>
    <name evidence="2" type="ORF">EJ04DRAFT_510694</name>
</gene>
<evidence type="ECO:0008006" key="4">
    <source>
        <dbReference type="Google" id="ProtNLM"/>
    </source>
</evidence>
<dbReference type="EMBL" id="ML996120">
    <property type="protein sequence ID" value="KAF2736975.1"/>
    <property type="molecule type" value="Genomic_DNA"/>
</dbReference>
<dbReference type="PANTHER" id="PTHR38886:SF1">
    <property type="entry name" value="NACHT-NTPASE AND P-LOOP NTPASES N-TERMINAL DOMAIN-CONTAINING PROTEIN"/>
    <property type="match status" value="1"/>
</dbReference>
<proteinExistence type="predicted"/>
<dbReference type="Proteomes" id="UP000799444">
    <property type="component" value="Unassembled WGS sequence"/>
</dbReference>
<protein>
    <recommendedName>
        <fullName evidence="4">Fungal N-terminal domain-containing protein</fullName>
    </recommendedName>
</protein>
<feature type="region of interest" description="Disordered" evidence="1">
    <location>
        <begin position="200"/>
        <end position="282"/>
    </location>
</feature>
<comment type="caution">
    <text evidence="2">The sequence shown here is derived from an EMBL/GenBank/DDBJ whole genome shotgun (WGS) entry which is preliminary data.</text>
</comment>
<feature type="compositionally biased region" description="Low complexity" evidence="1">
    <location>
        <begin position="302"/>
        <end position="315"/>
    </location>
</feature>
<sequence length="704" mass="78786">MTAIPSVGDILLLSQLAWKIGRAFTAGRTGAPPEFLDVETEINGLAKALKLLAEALFNEADEGLLQQANPQTQRGVGAILTSCQRSVHDLDSLMDQYQVIKKHRTPGGFAIERSWSHLVLAQYQSMTWTAEEGTIRDLRDMLRMHTSTLTLTMQAIQSKSMSRLDDVVTPMAATVERVHDKSARLSEQLEEMHRIVIDIAGHTPPPPELTAEQSMENRPPSSLYDDLARRTSPKPESYSVQQYFPPARQNSNDFYPVSSPSLTAVPSSPTETATITSASTSPTITARKRISEFSYGGSTNRYSSSYASSEASTSTGWPSPTPNRDSQLSRSSSKRDSHLPKSPNYLPNARPESTVLPSLPPPAMDMDEDMMDHLASLGRLSLNPPTQPEYVKLHRSATTTSQEKMFEKDAFRNAAILCDVRGRLVEYTQKVASDNDDVEMVSACENCRIAVVRKREFNPDKSVHMMTSIWVFSDDNTVRMELKMADGEMYVPYSSYFTPEKISITVKCELKFHDVKYGARPARIARTHWINYIFEDEKGAILFQNELMGRTLLGTYRTEKTLRIHEGLSGAFAYQEQMCGMENLRIWEDNDTGAVIAMIHFSAHFKMGYLAFYLNSSNSPIRIKEYDSREIKIKGLKVPLEKGALRKDSVSGKKDGADGVIDKKKIISGAKVEFATDADKRDFLALWRDVQMDLLELPDLMGVN</sequence>